<dbReference type="PRINTS" id="PR00080">
    <property type="entry name" value="SDRFAMILY"/>
</dbReference>
<dbReference type="OrthoDB" id="7064009at2"/>
<dbReference type="EMBL" id="FZMO01000201">
    <property type="protein sequence ID" value="SNQ48814.1"/>
    <property type="molecule type" value="Genomic_DNA"/>
</dbReference>
<evidence type="ECO:0000313" key="4">
    <source>
        <dbReference type="Proteomes" id="UP000234331"/>
    </source>
</evidence>
<accession>A0A2I2KT12</accession>
<dbReference type="AlphaFoldDB" id="A0A2I2KT12"/>
<dbReference type="PANTHER" id="PTHR24321">
    <property type="entry name" value="DEHYDROGENASES, SHORT CHAIN"/>
    <property type="match status" value="1"/>
</dbReference>
<dbReference type="PROSITE" id="PS00061">
    <property type="entry name" value="ADH_SHORT"/>
    <property type="match status" value="1"/>
</dbReference>
<gene>
    <name evidence="3" type="ORF">FRACA_280036</name>
</gene>
<dbReference type="PRINTS" id="PR00081">
    <property type="entry name" value="GDHRDH"/>
</dbReference>
<evidence type="ECO:0000256" key="1">
    <source>
        <dbReference type="ARBA" id="ARBA00006484"/>
    </source>
</evidence>
<sequence length="268" mass="26986">MVTSSVVITGAASGIGRACVALFAARGFGVVAVDIDKAGLADLATAPDSADGQSGDEGSPRIVPVVGDVSRERTGDAMVRTALERFGRLDAAVLNAGIGGTLPWEADGALERFDEILAVNVRGVVVGIRSVVPALRAAGGGSIVVTASSAGLGADPGNWAYNASKGAVVNLVRAAALDHAAQNIRVNALAPGLTDTALMARHRAVPGLVEASSRRIPLQRWGLAEEHAAAIWFLASPDASYITGVTPPADGGLTAMHGAVPPPPLPDA</sequence>
<keyword evidence="4" id="KW-1185">Reference proteome</keyword>
<dbReference type="InterPro" id="IPR020904">
    <property type="entry name" value="Sc_DH/Rdtase_CS"/>
</dbReference>
<dbReference type="CDD" id="cd05233">
    <property type="entry name" value="SDR_c"/>
    <property type="match status" value="1"/>
</dbReference>
<name>A0A2I2KT12_9ACTN</name>
<dbReference type="FunFam" id="3.40.50.720:FF:000084">
    <property type="entry name" value="Short-chain dehydrogenase reductase"/>
    <property type="match status" value="1"/>
</dbReference>
<proteinExistence type="inferred from homology"/>
<dbReference type="Pfam" id="PF13561">
    <property type="entry name" value="adh_short_C2"/>
    <property type="match status" value="1"/>
</dbReference>
<organism evidence="3 4">
    <name type="scientific">Frankia canadensis</name>
    <dbReference type="NCBI Taxonomy" id="1836972"/>
    <lineage>
        <taxon>Bacteria</taxon>
        <taxon>Bacillati</taxon>
        <taxon>Actinomycetota</taxon>
        <taxon>Actinomycetes</taxon>
        <taxon>Frankiales</taxon>
        <taxon>Frankiaceae</taxon>
        <taxon>Frankia</taxon>
    </lineage>
</organism>
<dbReference type="Gene3D" id="3.40.50.720">
    <property type="entry name" value="NAD(P)-binding Rossmann-like Domain"/>
    <property type="match status" value="1"/>
</dbReference>
<keyword evidence="2" id="KW-0560">Oxidoreductase</keyword>
<dbReference type="InterPro" id="IPR036291">
    <property type="entry name" value="NAD(P)-bd_dom_sf"/>
</dbReference>
<dbReference type="GO" id="GO:0016491">
    <property type="term" value="F:oxidoreductase activity"/>
    <property type="evidence" value="ECO:0007669"/>
    <property type="project" value="UniProtKB-KW"/>
</dbReference>
<dbReference type="RefSeq" id="WP_101832436.1">
    <property type="nucleotide sequence ID" value="NZ_FZMO01000201.1"/>
</dbReference>
<protein>
    <submittedName>
        <fullName evidence="3">Oxidoreductase</fullName>
    </submittedName>
</protein>
<dbReference type="Proteomes" id="UP000234331">
    <property type="component" value="Unassembled WGS sequence"/>
</dbReference>
<reference evidence="3 4" key="1">
    <citation type="submission" date="2017-06" db="EMBL/GenBank/DDBJ databases">
        <authorList>
            <person name="Kim H.J."/>
            <person name="Triplett B.A."/>
        </authorList>
    </citation>
    <scope>NUCLEOTIDE SEQUENCE [LARGE SCALE GENOMIC DNA]</scope>
    <source>
        <strain evidence="3">FRACA_ARgP5</strain>
    </source>
</reference>
<comment type="similarity">
    <text evidence="1">Belongs to the short-chain dehydrogenases/reductases (SDR) family.</text>
</comment>
<dbReference type="SUPFAM" id="SSF51735">
    <property type="entry name" value="NAD(P)-binding Rossmann-fold domains"/>
    <property type="match status" value="1"/>
</dbReference>
<dbReference type="PANTHER" id="PTHR24321:SF8">
    <property type="entry name" value="ESTRADIOL 17-BETA-DEHYDROGENASE 8-RELATED"/>
    <property type="match status" value="1"/>
</dbReference>
<evidence type="ECO:0000313" key="3">
    <source>
        <dbReference type="EMBL" id="SNQ48814.1"/>
    </source>
</evidence>
<dbReference type="InterPro" id="IPR002347">
    <property type="entry name" value="SDR_fam"/>
</dbReference>
<evidence type="ECO:0000256" key="2">
    <source>
        <dbReference type="ARBA" id="ARBA00023002"/>
    </source>
</evidence>